<dbReference type="PROSITE" id="PS00135">
    <property type="entry name" value="TRYPSIN_SER"/>
    <property type="match status" value="1"/>
</dbReference>
<dbReference type="Pfam" id="PF00089">
    <property type="entry name" value="Trypsin"/>
    <property type="match status" value="1"/>
</dbReference>
<feature type="domain" description="Peptidase S1" evidence="8">
    <location>
        <begin position="21"/>
        <end position="262"/>
    </location>
</feature>
<sequence length="262" mass="26736">MVLFAALPAALATPATPAAAIVGGVRASTTDHPWMVAVASRSVYGDSRSGQFCGGTLVSPTKVVTAAHCLYDETTGERVNRPDLDVIVGRTDLAGSVGQEVPVVSTWVDPDYAMSTNEWDVAVLTLAEPQDPSSVLPMVAQGATAPYAAGTAATVFGWGDLRGNGTYPTTLHQVQVPMVADSTCAADYHSGPSGSYDGRTMVCAGLQSLGGRDACQGDSGGPLVVAGRLVGVVSWGEGCAEPGHPGVYTRLAAMADAVRGQL</sequence>
<dbReference type="PROSITE" id="PS50240">
    <property type="entry name" value="TRYPSIN_DOM"/>
    <property type="match status" value="1"/>
</dbReference>
<proteinExistence type="inferred from homology"/>
<dbReference type="CDD" id="cd00190">
    <property type="entry name" value="Tryp_SPc"/>
    <property type="match status" value="1"/>
</dbReference>
<dbReference type="EMBL" id="FOAZ01000004">
    <property type="protein sequence ID" value="SEK87982.1"/>
    <property type="molecule type" value="Genomic_DNA"/>
</dbReference>
<evidence type="ECO:0000313" key="10">
    <source>
        <dbReference type="Proteomes" id="UP000183015"/>
    </source>
</evidence>
<organism evidence="9 10">
    <name type="scientific">Streptacidiphilus jiangxiensis</name>
    <dbReference type="NCBI Taxonomy" id="235985"/>
    <lineage>
        <taxon>Bacteria</taxon>
        <taxon>Bacillati</taxon>
        <taxon>Actinomycetota</taxon>
        <taxon>Actinomycetes</taxon>
        <taxon>Kitasatosporales</taxon>
        <taxon>Streptomycetaceae</taxon>
        <taxon>Streptacidiphilus</taxon>
    </lineage>
</organism>
<dbReference type="eggNOG" id="COG5640">
    <property type="taxonomic scope" value="Bacteria"/>
</dbReference>
<dbReference type="InterPro" id="IPR009003">
    <property type="entry name" value="Peptidase_S1_PA"/>
</dbReference>
<evidence type="ECO:0000259" key="8">
    <source>
        <dbReference type="PROSITE" id="PS50240"/>
    </source>
</evidence>
<dbReference type="SUPFAM" id="SSF50494">
    <property type="entry name" value="Trypsin-like serine proteases"/>
    <property type="match status" value="1"/>
</dbReference>
<gene>
    <name evidence="9" type="ORF">SAMN05414137_104118</name>
</gene>
<dbReference type="InterPro" id="IPR001254">
    <property type="entry name" value="Trypsin_dom"/>
</dbReference>
<dbReference type="GO" id="GO:0006508">
    <property type="term" value="P:proteolysis"/>
    <property type="evidence" value="ECO:0007669"/>
    <property type="project" value="UniProtKB-KW"/>
</dbReference>
<dbReference type="PRINTS" id="PR00722">
    <property type="entry name" value="CHYMOTRYPSIN"/>
</dbReference>
<evidence type="ECO:0000313" key="9">
    <source>
        <dbReference type="EMBL" id="SEK87982.1"/>
    </source>
</evidence>
<evidence type="ECO:0000256" key="4">
    <source>
        <dbReference type="ARBA" id="ARBA00022825"/>
    </source>
</evidence>
<reference evidence="10" key="1">
    <citation type="submission" date="2016-10" db="EMBL/GenBank/DDBJ databases">
        <authorList>
            <person name="Varghese N."/>
        </authorList>
    </citation>
    <scope>NUCLEOTIDE SEQUENCE [LARGE SCALE GENOMIC DNA]</scope>
    <source>
        <strain evidence="10">DSM 45096 / BCRC 16803 / CGMCC 4.1857 / CIP 109030 / JCM 12277 / KCTC 19219 / NBRC 100920 / 33214</strain>
    </source>
</reference>
<keyword evidence="3 6" id="KW-0378">Hydrolase</keyword>
<accession>A0A1H7KMH2</accession>
<dbReference type="InterPro" id="IPR043504">
    <property type="entry name" value="Peptidase_S1_PA_chymotrypsin"/>
</dbReference>
<dbReference type="PROSITE" id="PS00134">
    <property type="entry name" value="TRYPSIN_HIS"/>
    <property type="match status" value="1"/>
</dbReference>
<dbReference type="STRING" id="235985.SAMN05414137_104118"/>
<dbReference type="InterPro" id="IPR050430">
    <property type="entry name" value="Peptidase_S1"/>
</dbReference>
<protein>
    <submittedName>
        <fullName evidence="9">Trypsin</fullName>
    </submittedName>
</protein>
<dbReference type="InterPro" id="IPR001314">
    <property type="entry name" value="Peptidase_S1A"/>
</dbReference>
<evidence type="ECO:0000256" key="7">
    <source>
        <dbReference type="SAM" id="SignalP"/>
    </source>
</evidence>
<evidence type="ECO:0000256" key="3">
    <source>
        <dbReference type="ARBA" id="ARBA00022801"/>
    </source>
</evidence>
<dbReference type="AlphaFoldDB" id="A0A1H7KMH2"/>
<keyword evidence="10" id="KW-1185">Reference proteome</keyword>
<dbReference type="OrthoDB" id="1496095at2"/>
<keyword evidence="4 6" id="KW-0720">Serine protease</keyword>
<keyword evidence="7" id="KW-0732">Signal</keyword>
<keyword evidence="5" id="KW-1015">Disulfide bond</keyword>
<dbReference type="GO" id="GO:0004252">
    <property type="term" value="F:serine-type endopeptidase activity"/>
    <property type="evidence" value="ECO:0007669"/>
    <property type="project" value="InterPro"/>
</dbReference>
<dbReference type="InterPro" id="IPR033116">
    <property type="entry name" value="TRYPSIN_SER"/>
</dbReference>
<name>A0A1H7KMH2_STRJI</name>
<evidence type="ECO:0000256" key="2">
    <source>
        <dbReference type="ARBA" id="ARBA00022670"/>
    </source>
</evidence>
<dbReference type="PANTHER" id="PTHR24276">
    <property type="entry name" value="POLYSERASE-RELATED"/>
    <property type="match status" value="1"/>
</dbReference>
<feature type="chain" id="PRO_5010289299" evidence="7">
    <location>
        <begin position="21"/>
        <end position="262"/>
    </location>
</feature>
<feature type="signal peptide" evidence="7">
    <location>
        <begin position="1"/>
        <end position="20"/>
    </location>
</feature>
<dbReference type="Gene3D" id="2.40.10.10">
    <property type="entry name" value="Trypsin-like serine proteases"/>
    <property type="match status" value="1"/>
</dbReference>
<dbReference type="PANTHER" id="PTHR24276:SF98">
    <property type="entry name" value="FI18310P1-RELATED"/>
    <property type="match status" value="1"/>
</dbReference>
<dbReference type="Proteomes" id="UP000183015">
    <property type="component" value="Unassembled WGS sequence"/>
</dbReference>
<comment type="similarity">
    <text evidence="1">Belongs to the peptidase S1 family.</text>
</comment>
<keyword evidence="2 6" id="KW-0645">Protease</keyword>
<evidence type="ECO:0000256" key="6">
    <source>
        <dbReference type="RuleBase" id="RU363034"/>
    </source>
</evidence>
<dbReference type="SMART" id="SM00020">
    <property type="entry name" value="Tryp_SPc"/>
    <property type="match status" value="1"/>
</dbReference>
<dbReference type="InterPro" id="IPR018114">
    <property type="entry name" value="TRYPSIN_HIS"/>
</dbReference>
<evidence type="ECO:0000256" key="1">
    <source>
        <dbReference type="ARBA" id="ARBA00007664"/>
    </source>
</evidence>
<dbReference type="RefSeq" id="WP_042441820.1">
    <property type="nucleotide sequence ID" value="NZ_BBPN01000001.1"/>
</dbReference>
<evidence type="ECO:0000256" key="5">
    <source>
        <dbReference type="ARBA" id="ARBA00023157"/>
    </source>
</evidence>
<dbReference type="FunFam" id="2.40.10.10:FF:000036">
    <property type="entry name" value="Trypsin beta"/>
    <property type="match status" value="1"/>
</dbReference>